<dbReference type="EMBL" id="JAGDFL010000015">
    <property type="protein sequence ID" value="KAG7401278.1"/>
    <property type="molecule type" value="Genomic_DNA"/>
</dbReference>
<dbReference type="Proteomes" id="UP000693981">
    <property type="component" value="Unassembled WGS sequence"/>
</dbReference>
<protein>
    <submittedName>
        <fullName evidence="1">Uncharacterized protein</fullName>
    </submittedName>
</protein>
<reference evidence="1" key="1">
    <citation type="submission" date="2021-02" db="EMBL/GenBank/DDBJ databases">
        <authorList>
            <person name="Palmer J.M."/>
        </authorList>
    </citation>
    <scope>NUCLEOTIDE SEQUENCE</scope>
    <source>
        <strain evidence="1">SCRP23</strain>
    </source>
</reference>
<accession>A0A8T1XAE6</accession>
<comment type="caution">
    <text evidence="1">The sequence shown here is derived from an EMBL/GenBank/DDBJ whole genome shotgun (WGS) entry which is preliminary data.</text>
</comment>
<organism evidence="1 2">
    <name type="scientific">Phytophthora boehmeriae</name>
    <dbReference type="NCBI Taxonomy" id="109152"/>
    <lineage>
        <taxon>Eukaryota</taxon>
        <taxon>Sar</taxon>
        <taxon>Stramenopiles</taxon>
        <taxon>Oomycota</taxon>
        <taxon>Peronosporomycetes</taxon>
        <taxon>Peronosporales</taxon>
        <taxon>Peronosporaceae</taxon>
        <taxon>Phytophthora</taxon>
    </lineage>
</organism>
<gene>
    <name evidence="1" type="ORF">PHYBOEH_002082</name>
</gene>
<dbReference type="AlphaFoldDB" id="A0A8T1XAE6"/>
<evidence type="ECO:0000313" key="2">
    <source>
        <dbReference type="Proteomes" id="UP000693981"/>
    </source>
</evidence>
<proteinExistence type="predicted"/>
<sequence>MMSAAVDSITRARPKYVFLTAKSGAGKTHFSRHFDGYKVLELDKVVQTTALQVDIADRQAFAMYKNRLPESVMTAFVANIHSFFDRNPTTPIVVEGAVSDASLVRRIFSEPYADFTFVYLHPTDEDVYAGRLMKRFVHEKTNAIRSLSIWTQVTPQLEAEPFTSVKLKQFMRRMAHESMRKSEERYRYFVDNDFDVCRVDV</sequence>
<name>A0A8T1XAE6_9STRA</name>
<dbReference type="OrthoDB" id="117776at2759"/>
<evidence type="ECO:0000313" key="1">
    <source>
        <dbReference type="EMBL" id="KAG7401278.1"/>
    </source>
</evidence>
<keyword evidence="2" id="KW-1185">Reference proteome</keyword>